<comment type="caution">
    <text evidence="1">The sequence shown here is derived from an EMBL/GenBank/DDBJ whole genome shotgun (WGS) entry which is preliminary data.</text>
</comment>
<reference evidence="1 2" key="1">
    <citation type="submission" date="2024-09" db="EMBL/GenBank/DDBJ databases">
        <authorList>
            <person name="Sun Q."/>
            <person name="Mori K."/>
        </authorList>
    </citation>
    <scope>NUCLEOTIDE SEQUENCE [LARGE SCALE GENOMIC DNA]</scope>
    <source>
        <strain evidence="1 2">TBRC 3947</strain>
    </source>
</reference>
<proteinExistence type="predicted"/>
<dbReference type="EMBL" id="JBHLUH010000064">
    <property type="protein sequence ID" value="MFC0532135.1"/>
    <property type="molecule type" value="Genomic_DNA"/>
</dbReference>
<evidence type="ECO:0000313" key="2">
    <source>
        <dbReference type="Proteomes" id="UP001589867"/>
    </source>
</evidence>
<name>A0ABV6MBN2_9ACTN</name>
<evidence type="ECO:0000313" key="1">
    <source>
        <dbReference type="EMBL" id="MFC0532135.1"/>
    </source>
</evidence>
<protein>
    <submittedName>
        <fullName evidence="1">Uncharacterized protein</fullName>
    </submittedName>
</protein>
<gene>
    <name evidence="1" type="ORF">ACFFIA_31250</name>
</gene>
<keyword evidence="2" id="KW-1185">Reference proteome</keyword>
<accession>A0ABV6MBN2</accession>
<dbReference type="RefSeq" id="WP_377257689.1">
    <property type="nucleotide sequence ID" value="NZ_JBHLUH010000064.1"/>
</dbReference>
<sequence>MLIEHTVNAIATELKRVEETIERRIGWNGDPAVFGMFGDPTDTTAHAEVLPFEPNWTVPLPGRSGNVPVPIVLRALADQLNTNPPAWLSGWVRRNAGPLLGAAFLCEGWVTSGFAGYRYGDLNAVPAMADAEARILIAVDTDGRLYQLIRRRGEQPTLAVEIEPTRRQRDATVVDAVYRLTHAFRAV</sequence>
<dbReference type="Proteomes" id="UP001589867">
    <property type="component" value="Unassembled WGS sequence"/>
</dbReference>
<organism evidence="1 2">
    <name type="scientific">Phytohabitans kaempferiae</name>
    <dbReference type="NCBI Taxonomy" id="1620943"/>
    <lineage>
        <taxon>Bacteria</taxon>
        <taxon>Bacillati</taxon>
        <taxon>Actinomycetota</taxon>
        <taxon>Actinomycetes</taxon>
        <taxon>Micromonosporales</taxon>
        <taxon>Micromonosporaceae</taxon>
    </lineage>
</organism>